<dbReference type="EMBL" id="BAABIL010000362">
    <property type="protein sequence ID" value="GAA4983600.1"/>
    <property type="molecule type" value="Genomic_DNA"/>
</dbReference>
<evidence type="ECO:0000256" key="5">
    <source>
        <dbReference type="ARBA" id="ARBA00016977"/>
    </source>
</evidence>
<evidence type="ECO:0000256" key="8">
    <source>
        <dbReference type="RuleBase" id="RU004473"/>
    </source>
</evidence>
<dbReference type="InterPro" id="IPR020904">
    <property type="entry name" value="Sc_DH/Rdtase_CS"/>
</dbReference>
<dbReference type="InterPro" id="IPR005888">
    <property type="entry name" value="dTDP_Gluc_deHydtase"/>
</dbReference>
<keyword evidence="7 8" id="KW-0456">Lyase</keyword>
<organism evidence="10 11">
    <name type="scientific">Kineococcus glutinatus</name>
    <dbReference type="NCBI Taxonomy" id="1070872"/>
    <lineage>
        <taxon>Bacteria</taxon>
        <taxon>Bacillati</taxon>
        <taxon>Actinomycetota</taxon>
        <taxon>Actinomycetes</taxon>
        <taxon>Kineosporiales</taxon>
        <taxon>Kineosporiaceae</taxon>
        <taxon>Kineococcus</taxon>
    </lineage>
</organism>
<dbReference type="InterPro" id="IPR016040">
    <property type="entry name" value="NAD(P)-bd_dom"/>
</dbReference>
<protein>
    <recommendedName>
        <fullName evidence="5 8">dTDP-glucose 4,6-dehydratase</fullName>
        <ecNumber evidence="4 8">4.2.1.46</ecNumber>
    </recommendedName>
</protein>
<accession>A0ABP9I159</accession>
<comment type="catalytic activity">
    <reaction evidence="1 8">
        <text>dTDP-alpha-D-glucose = dTDP-4-dehydro-6-deoxy-alpha-D-glucose + H2O</text>
        <dbReference type="Rhea" id="RHEA:17221"/>
        <dbReference type="ChEBI" id="CHEBI:15377"/>
        <dbReference type="ChEBI" id="CHEBI:57477"/>
        <dbReference type="ChEBI" id="CHEBI:57649"/>
        <dbReference type="EC" id="4.2.1.46"/>
    </reaction>
</comment>
<keyword evidence="6" id="KW-0520">NAD</keyword>
<reference evidence="11" key="1">
    <citation type="journal article" date="2019" name="Int. J. Syst. Evol. Microbiol.">
        <title>The Global Catalogue of Microorganisms (GCM) 10K type strain sequencing project: providing services to taxonomists for standard genome sequencing and annotation.</title>
        <authorList>
            <consortium name="The Broad Institute Genomics Platform"/>
            <consortium name="The Broad Institute Genome Sequencing Center for Infectious Disease"/>
            <person name="Wu L."/>
            <person name="Ma J."/>
        </authorList>
    </citation>
    <scope>NUCLEOTIDE SEQUENCE [LARGE SCALE GENOMIC DNA]</scope>
    <source>
        <strain evidence="11">JCM 18126</strain>
    </source>
</reference>
<evidence type="ECO:0000256" key="4">
    <source>
        <dbReference type="ARBA" id="ARBA00011990"/>
    </source>
</evidence>
<evidence type="ECO:0000259" key="9">
    <source>
        <dbReference type="Pfam" id="PF16363"/>
    </source>
</evidence>
<evidence type="ECO:0000256" key="3">
    <source>
        <dbReference type="ARBA" id="ARBA00008178"/>
    </source>
</evidence>
<dbReference type="Pfam" id="PF16363">
    <property type="entry name" value="GDP_Man_Dehyd"/>
    <property type="match status" value="1"/>
</dbReference>
<dbReference type="PROSITE" id="PS00061">
    <property type="entry name" value="ADH_SHORT"/>
    <property type="match status" value="1"/>
</dbReference>
<evidence type="ECO:0000256" key="1">
    <source>
        <dbReference type="ARBA" id="ARBA00001539"/>
    </source>
</evidence>
<evidence type="ECO:0000313" key="10">
    <source>
        <dbReference type="EMBL" id="GAA4983600.1"/>
    </source>
</evidence>
<dbReference type="InterPro" id="IPR036291">
    <property type="entry name" value="NAD(P)-bd_dom_sf"/>
</dbReference>
<dbReference type="PANTHER" id="PTHR43000">
    <property type="entry name" value="DTDP-D-GLUCOSE 4,6-DEHYDRATASE-RELATED"/>
    <property type="match status" value="1"/>
</dbReference>
<evidence type="ECO:0000313" key="11">
    <source>
        <dbReference type="Proteomes" id="UP001501195"/>
    </source>
</evidence>
<dbReference type="NCBIfam" id="TIGR01181">
    <property type="entry name" value="dTDP_gluc_dehyt"/>
    <property type="match status" value="1"/>
</dbReference>
<name>A0ABP9I159_9ACTN</name>
<dbReference type="Proteomes" id="UP001501195">
    <property type="component" value="Unassembled WGS sequence"/>
</dbReference>
<comment type="similarity">
    <text evidence="3 8">Belongs to the NAD(P)-dependent epimerase/dehydratase family. dTDP-glucose dehydratase subfamily.</text>
</comment>
<dbReference type="EC" id="4.2.1.46" evidence="4 8"/>
<comment type="cofactor">
    <cofactor evidence="2 8">
        <name>NAD(+)</name>
        <dbReference type="ChEBI" id="CHEBI:57540"/>
    </cofactor>
</comment>
<proteinExistence type="inferred from homology"/>
<comment type="caution">
    <text evidence="10">The sequence shown here is derived from an EMBL/GenBank/DDBJ whole genome shotgun (WGS) entry which is preliminary data.</text>
</comment>
<dbReference type="CDD" id="cd05246">
    <property type="entry name" value="dTDP_GD_SDR_e"/>
    <property type="match status" value="1"/>
</dbReference>
<evidence type="ECO:0000256" key="7">
    <source>
        <dbReference type="ARBA" id="ARBA00023239"/>
    </source>
</evidence>
<evidence type="ECO:0000256" key="2">
    <source>
        <dbReference type="ARBA" id="ARBA00001911"/>
    </source>
</evidence>
<dbReference type="RefSeq" id="WP_345712775.1">
    <property type="nucleotide sequence ID" value="NZ_BAABIL010000362.1"/>
</dbReference>
<keyword evidence="11" id="KW-1185">Reference proteome</keyword>
<dbReference type="Gene3D" id="3.90.25.10">
    <property type="entry name" value="UDP-galactose 4-epimerase, domain 1"/>
    <property type="match status" value="1"/>
</dbReference>
<gene>
    <name evidence="10" type="primary">rfbB</name>
    <name evidence="10" type="ORF">GCM10023225_23630</name>
</gene>
<sequence>MRILVTGAAGFIGSQYVRAALSGEYPDLTGAEVVVLDKLTYAGSTANLAGLLGDERLTFVRGDVADPDDVAEAMAGCAQVVHFAAESHVDRSIDAARDFVVTNVLGTQTLLEQARRQGVERFVHVSTDEVYGSIETGSWAEGQPLDPRSPYAASKAGSDLLALAYARTHDLPVVVTRCSNNYGPHQFPEKLVPLFVTNLLDGLPVPLYGDGSNVRDWLHVSDHCRGIELVRAGGRTGETYHIGGGTELTNRELVQRLLDACGRDWGFVREVPDRPGHDRRYSLDIGRISAELGYAPRVGLDEGLAETVRWYEEHESWWRPLKAAAGGARHGAPIQRAAAAPSLADLR</sequence>
<evidence type="ECO:0000256" key="6">
    <source>
        <dbReference type="ARBA" id="ARBA00023027"/>
    </source>
</evidence>
<feature type="domain" description="NAD(P)-binding" evidence="9">
    <location>
        <begin position="4"/>
        <end position="307"/>
    </location>
</feature>
<dbReference type="SUPFAM" id="SSF51735">
    <property type="entry name" value="NAD(P)-binding Rossmann-fold domains"/>
    <property type="match status" value="1"/>
</dbReference>
<dbReference type="Gene3D" id="3.40.50.720">
    <property type="entry name" value="NAD(P)-binding Rossmann-like Domain"/>
    <property type="match status" value="1"/>
</dbReference>